<dbReference type="EMBL" id="BOQN01000085">
    <property type="protein sequence ID" value="GIM94692.1"/>
    <property type="molecule type" value="Genomic_DNA"/>
</dbReference>
<dbReference type="InterPro" id="IPR035897">
    <property type="entry name" value="Toll_tir_struct_dom_sf"/>
</dbReference>
<dbReference type="Gene3D" id="3.40.50.10140">
    <property type="entry name" value="Toll/interleukin-1 receptor homology (TIR) domain"/>
    <property type="match status" value="1"/>
</dbReference>
<name>A0A919TGF4_9ACTN</name>
<feature type="domain" description="TIR" evidence="1">
    <location>
        <begin position="3"/>
        <end position="135"/>
    </location>
</feature>
<dbReference type="SUPFAM" id="SSF52200">
    <property type="entry name" value="Toll/Interleukin receptor TIR domain"/>
    <property type="match status" value="1"/>
</dbReference>
<dbReference type="Proteomes" id="UP000677082">
    <property type="component" value="Unassembled WGS sequence"/>
</dbReference>
<proteinExistence type="predicted"/>
<dbReference type="AlphaFoldDB" id="A0A919TGF4"/>
<dbReference type="InterPro" id="IPR000157">
    <property type="entry name" value="TIR_dom"/>
</dbReference>
<dbReference type="SMART" id="SM00255">
    <property type="entry name" value="TIR"/>
    <property type="match status" value="1"/>
</dbReference>
<sequence>MSDKDLVFLCHASDDKDVVRGLHQNLTHDGVNCWLDDVDLVGGQNWDEEITKAIRRSRFVLVCLSKNSVSKTGYVQKELRRALDVADEQPEGRAFIIPVRLKPCEIPQSLSKWHCVDLYRLNGYPKLLESLGVELPEEWLLSEEVLAADATGTVLKPMNRINDDHLLEDLWDLYFNRTVGFNSLRIQRSLMYRSEFDEVMRDERIEKLLCLGPDGRPLGMAALTNDLDAMPLVSPQYFERLWPDHYARRQIWMIEFAVADLDNSVAVYYALFEQICRSVSYRGRMIGIDVGALDEDARLVWRAVESAVLRTEGNIRDHHNGQFRLFELDRTDGAAT</sequence>
<gene>
    <name evidence="2" type="ORF">Ato02nite_064850</name>
</gene>
<organism evidence="2 3">
    <name type="scientific">Paractinoplanes toevensis</name>
    <dbReference type="NCBI Taxonomy" id="571911"/>
    <lineage>
        <taxon>Bacteria</taxon>
        <taxon>Bacillati</taxon>
        <taxon>Actinomycetota</taxon>
        <taxon>Actinomycetes</taxon>
        <taxon>Micromonosporales</taxon>
        <taxon>Micromonosporaceae</taxon>
        <taxon>Paractinoplanes</taxon>
    </lineage>
</organism>
<dbReference type="GO" id="GO:0007165">
    <property type="term" value="P:signal transduction"/>
    <property type="evidence" value="ECO:0007669"/>
    <property type="project" value="InterPro"/>
</dbReference>
<accession>A0A919TGF4</accession>
<evidence type="ECO:0000259" key="1">
    <source>
        <dbReference type="PROSITE" id="PS50104"/>
    </source>
</evidence>
<dbReference type="PROSITE" id="PS50104">
    <property type="entry name" value="TIR"/>
    <property type="match status" value="1"/>
</dbReference>
<evidence type="ECO:0000313" key="2">
    <source>
        <dbReference type="EMBL" id="GIM94692.1"/>
    </source>
</evidence>
<keyword evidence="3" id="KW-1185">Reference proteome</keyword>
<reference evidence="2 3" key="1">
    <citation type="submission" date="2021-03" db="EMBL/GenBank/DDBJ databases">
        <title>Whole genome shotgun sequence of Actinoplanes toevensis NBRC 105298.</title>
        <authorList>
            <person name="Komaki H."/>
            <person name="Tamura T."/>
        </authorList>
    </citation>
    <scope>NUCLEOTIDE SEQUENCE [LARGE SCALE GENOMIC DNA]</scope>
    <source>
        <strain evidence="2 3">NBRC 105298</strain>
    </source>
</reference>
<evidence type="ECO:0000313" key="3">
    <source>
        <dbReference type="Proteomes" id="UP000677082"/>
    </source>
</evidence>
<dbReference type="Pfam" id="PF13676">
    <property type="entry name" value="TIR_2"/>
    <property type="match status" value="1"/>
</dbReference>
<comment type="caution">
    <text evidence="2">The sequence shown here is derived from an EMBL/GenBank/DDBJ whole genome shotgun (WGS) entry which is preliminary data.</text>
</comment>
<dbReference type="RefSeq" id="WP_213010462.1">
    <property type="nucleotide sequence ID" value="NZ_BOQN01000085.1"/>
</dbReference>
<protein>
    <recommendedName>
        <fullName evidence="1">TIR domain-containing protein</fullName>
    </recommendedName>
</protein>